<feature type="compositionally biased region" description="Basic and acidic residues" evidence="1">
    <location>
        <begin position="48"/>
        <end position="76"/>
    </location>
</feature>
<dbReference type="EMBL" id="CABIJS010000708">
    <property type="protein sequence ID" value="VUZ56733.1"/>
    <property type="molecule type" value="Genomic_DNA"/>
</dbReference>
<organism evidence="2 3">
    <name type="scientific">Hymenolepis diminuta</name>
    <name type="common">Rat tapeworm</name>
    <dbReference type="NCBI Taxonomy" id="6216"/>
    <lineage>
        <taxon>Eukaryota</taxon>
        <taxon>Metazoa</taxon>
        <taxon>Spiralia</taxon>
        <taxon>Lophotrochozoa</taxon>
        <taxon>Platyhelminthes</taxon>
        <taxon>Cestoda</taxon>
        <taxon>Eucestoda</taxon>
        <taxon>Cyclophyllidea</taxon>
        <taxon>Hymenolepididae</taxon>
        <taxon>Hymenolepis</taxon>
    </lineage>
</organism>
<protein>
    <submittedName>
        <fullName evidence="2">Uncharacterized protein</fullName>
    </submittedName>
</protein>
<evidence type="ECO:0000256" key="1">
    <source>
        <dbReference type="SAM" id="MobiDB-lite"/>
    </source>
</evidence>
<evidence type="ECO:0000313" key="2">
    <source>
        <dbReference type="EMBL" id="VUZ56733.1"/>
    </source>
</evidence>
<feature type="region of interest" description="Disordered" evidence="1">
    <location>
        <begin position="1"/>
        <end position="142"/>
    </location>
</feature>
<name>A0A564ZCE9_HYMDI</name>
<reference evidence="2 3" key="1">
    <citation type="submission" date="2019-07" db="EMBL/GenBank/DDBJ databases">
        <authorList>
            <person name="Jastrzebski P J."/>
            <person name="Paukszto L."/>
            <person name="Jastrzebski P J."/>
        </authorList>
    </citation>
    <scope>NUCLEOTIDE SEQUENCE [LARGE SCALE GENOMIC DNA]</scope>
    <source>
        <strain evidence="2 3">WMS-il1</strain>
    </source>
</reference>
<evidence type="ECO:0000313" key="3">
    <source>
        <dbReference type="Proteomes" id="UP000321570"/>
    </source>
</evidence>
<sequence length="212" mass="23909">MPSRRAPKYAYPKAQEEHYWKKPTRYDISDNESSKSSSAESSDDDGEEKIMVERYWKREPSTHKGCEAPSGEEKIIISRLWKKKSTGANSGTGDKETSRGHSNGRVSSATKSGSSNASTNSSDASTSESSSESGKFNSDYGSNIDEEFKEHYWSRRTREQIIAKFDSPAYSKPRYSQSKSRLHRADNQRPSPRGSRPAVCQKCGSYKYPRKH</sequence>
<gene>
    <name evidence="2" type="ORF">WMSIL1_LOCUS14463</name>
</gene>
<proteinExistence type="predicted"/>
<accession>A0A564ZCE9</accession>
<feature type="compositionally biased region" description="Low complexity" evidence="1">
    <location>
        <begin position="107"/>
        <end position="139"/>
    </location>
</feature>
<feature type="compositionally biased region" description="Basic and acidic residues" evidence="1">
    <location>
        <begin position="14"/>
        <end position="28"/>
    </location>
</feature>
<dbReference type="AlphaFoldDB" id="A0A564ZCE9"/>
<dbReference type="Proteomes" id="UP000321570">
    <property type="component" value="Unassembled WGS sequence"/>
</dbReference>
<feature type="region of interest" description="Disordered" evidence="1">
    <location>
        <begin position="164"/>
        <end position="212"/>
    </location>
</feature>
<keyword evidence="3" id="KW-1185">Reference proteome</keyword>